<organism evidence="3 4">
    <name type="scientific">Fusarium culmorum</name>
    <dbReference type="NCBI Taxonomy" id="5516"/>
    <lineage>
        <taxon>Eukaryota</taxon>
        <taxon>Fungi</taxon>
        <taxon>Dikarya</taxon>
        <taxon>Ascomycota</taxon>
        <taxon>Pezizomycotina</taxon>
        <taxon>Sordariomycetes</taxon>
        <taxon>Hypocreomycetidae</taxon>
        <taxon>Hypocreales</taxon>
        <taxon>Nectriaceae</taxon>
        <taxon>Fusarium</taxon>
    </lineage>
</organism>
<keyword evidence="1" id="KW-0479">Metal-binding</keyword>
<dbReference type="AlphaFoldDB" id="A0A7S8HQT2"/>
<dbReference type="SMART" id="SM00355">
    <property type="entry name" value="ZnF_C2H2"/>
    <property type="match status" value="3"/>
</dbReference>
<keyword evidence="1" id="KW-0863">Zinc-finger</keyword>
<dbReference type="EMBL" id="CP064747">
    <property type="protein sequence ID" value="QPC57806.1"/>
    <property type="molecule type" value="Genomic_DNA"/>
</dbReference>
<name>A0A7S8HQT2_FUSCU</name>
<reference evidence="3" key="1">
    <citation type="submission" date="2020-11" db="EMBL/GenBank/DDBJ databases">
        <title>The chromosome-scale genome resource for two endophytic Fusarium species: F. culmorum and F. pseudograminearum.</title>
        <authorList>
            <person name="Yuan Z."/>
        </authorList>
    </citation>
    <scope>NUCLEOTIDE SEQUENCE</scope>
    <source>
        <strain evidence="3">Class2-1B</strain>
    </source>
</reference>
<dbReference type="GO" id="GO:0008270">
    <property type="term" value="F:zinc ion binding"/>
    <property type="evidence" value="ECO:0007669"/>
    <property type="project" value="UniProtKB-KW"/>
</dbReference>
<accession>A0A7S8HQT2</accession>
<sequence length="334" mass="37720">MSDQFKCQVCLQAFTTSEALQSHIKNFKSQTQSILTAYTQCLNHNTGSLEISQDNEAYLCPATCQVCSRQFYNYYALELHIEEFRSLESRLVLDLLHSQSHVATPEYDFCRNEMSQCPLANCEAIHRNPSNRRRHFKAHIPFIEPCKGCGNLYTSCNTAASHDCKAECQLGKEWITERQRRLHMRASQEYENALTLCKQSKRKITQHTKSSKSTLTKTSYTGPLLDNNAPASFNTDVNEPRQNNTPTARNVVIMANVEKTPVVGKVARNTGFFCMDDASAMLEEAQNSGLFCLDDTARHVAAVCQYYTSSWDSHTLVDGTDKGSRKRPLDIISS</sequence>
<dbReference type="PROSITE" id="PS50157">
    <property type="entry name" value="ZINC_FINGER_C2H2_2"/>
    <property type="match status" value="1"/>
</dbReference>
<dbReference type="Gene3D" id="3.30.160.60">
    <property type="entry name" value="Classic Zinc Finger"/>
    <property type="match status" value="1"/>
</dbReference>
<gene>
    <name evidence="3" type="ORF">HYE67_000037</name>
</gene>
<evidence type="ECO:0000256" key="1">
    <source>
        <dbReference type="PROSITE-ProRule" id="PRU00042"/>
    </source>
</evidence>
<keyword evidence="1" id="KW-0862">Zinc</keyword>
<proteinExistence type="predicted"/>
<evidence type="ECO:0000313" key="4">
    <source>
        <dbReference type="Proteomes" id="UP000663297"/>
    </source>
</evidence>
<evidence type="ECO:0000313" key="3">
    <source>
        <dbReference type="EMBL" id="QPC57806.1"/>
    </source>
</evidence>
<dbReference type="Proteomes" id="UP000663297">
    <property type="component" value="Chromosome 1"/>
</dbReference>
<evidence type="ECO:0000259" key="2">
    <source>
        <dbReference type="PROSITE" id="PS50157"/>
    </source>
</evidence>
<protein>
    <recommendedName>
        <fullName evidence="2">C2H2-type domain-containing protein</fullName>
    </recommendedName>
</protein>
<dbReference type="InterPro" id="IPR013087">
    <property type="entry name" value="Znf_C2H2_type"/>
</dbReference>
<feature type="domain" description="C2H2-type" evidence="2">
    <location>
        <begin position="5"/>
        <end position="33"/>
    </location>
</feature>